<dbReference type="InterPro" id="IPR029063">
    <property type="entry name" value="SAM-dependent_MTases_sf"/>
</dbReference>
<gene>
    <name evidence="3" type="ORF">Airi02_103790</name>
</gene>
<dbReference type="GO" id="GO:0032259">
    <property type="term" value="P:methylation"/>
    <property type="evidence" value="ECO:0007669"/>
    <property type="project" value="UniProtKB-KW"/>
</dbReference>
<name>A0A9W6W7S7_9ACTN</name>
<reference evidence="3" key="1">
    <citation type="submission" date="2023-03" db="EMBL/GenBank/DDBJ databases">
        <title>Actinoallomurus iriomotensis NBRC 103684.</title>
        <authorList>
            <person name="Ichikawa N."/>
            <person name="Sato H."/>
            <person name="Tonouchi N."/>
        </authorList>
    </citation>
    <scope>NUCLEOTIDE SEQUENCE</scope>
    <source>
        <strain evidence="3">NBRC 103684</strain>
    </source>
</reference>
<dbReference type="Gene3D" id="3.40.50.150">
    <property type="entry name" value="Vaccinia Virus protein VP39"/>
    <property type="match status" value="1"/>
</dbReference>
<proteinExistence type="predicted"/>
<comment type="caution">
    <text evidence="3">The sequence shown here is derived from an EMBL/GenBank/DDBJ whole genome shotgun (WGS) entry which is preliminary data.</text>
</comment>
<accession>A0A9W6W7S7</accession>
<keyword evidence="4" id="KW-1185">Reference proteome</keyword>
<evidence type="ECO:0000256" key="2">
    <source>
        <dbReference type="ARBA" id="ARBA00022679"/>
    </source>
</evidence>
<protein>
    <submittedName>
        <fullName evidence="3">Uncharacterized protein</fullName>
    </submittedName>
</protein>
<evidence type="ECO:0000313" key="3">
    <source>
        <dbReference type="EMBL" id="GLY92451.1"/>
    </source>
</evidence>
<dbReference type="PANTHER" id="PTHR43619:SF2">
    <property type="entry name" value="S-ADENOSYL-L-METHIONINE-DEPENDENT METHYLTRANSFERASES SUPERFAMILY PROTEIN"/>
    <property type="match status" value="1"/>
</dbReference>
<keyword evidence="2" id="KW-0808">Transferase</keyword>
<dbReference type="PANTHER" id="PTHR43619">
    <property type="entry name" value="S-ADENOSYL-L-METHIONINE-DEPENDENT METHYLTRANSFERASE YKTD-RELATED"/>
    <property type="match status" value="1"/>
</dbReference>
<sequence>MTAIRSRYLDGWARDALAERPAATVLHLGCGLDSRVYRITPPLTGRWYDVDYPEVIALRRRLYPDRPGYDMIASSVTAPDWSSQVPADRFAVIIAEGLTMYLTKDETRRLFERLTHHLPHGVVMFDAWNSFGMRAGARQGVIKASGAELGGWGIDDPGDLETLVPGLEFVAEQTFFDIPELDRYGWPLRLACRAMNRFPALRNMGRLLRYRF</sequence>
<dbReference type="EMBL" id="BSTK01000029">
    <property type="protein sequence ID" value="GLY92451.1"/>
    <property type="molecule type" value="Genomic_DNA"/>
</dbReference>
<evidence type="ECO:0000313" key="4">
    <source>
        <dbReference type="Proteomes" id="UP001165074"/>
    </source>
</evidence>
<keyword evidence="1" id="KW-0489">Methyltransferase</keyword>
<organism evidence="3 4">
    <name type="scientific">Actinoallomurus iriomotensis</name>
    <dbReference type="NCBI Taxonomy" id="478107"/>
    <lineage>
        <taxon>Bacteria</taxon>
        <taxon>Bacillati</taxon>
        <taxon>Actinomycetota</taxon>
        <taxon>Actinomycetes</taxon>
        <taxon>Streptosporangiales</taxon>
        <taxon>Thermomonosporaceae</taxon>
        <taxon>Actinoallomurus</taxon>
    </lineage>
</organism>
<dbReference type="Pfam" id="PF04072">
    <property type="entry name" value="LCM"/>
    <property type="match status" value="1"/>
</dbReference>
<evidence type="ECO:0000256" key="1">
    <source>
        <dbReference type="ARBA" id="ARBA00022603"/>
    </source>
</evidence>
<dbReference type="Proteomes" id="UP001165074">
    <property type="component" value="Unassembled WGS sequence"/>
</dbReference>
<dbReference type="AlphaFoldDB" id="A0A9W6W7S7"/>
<dbReference type="InterPro" id="IPR007213">
    <property type="entry name" value="Ppm1/Ppm2/Tcmp"/>
</dbReference>
<dbReference type="SUPFAM" id="SSF53335">
    <property type="entry name" value="S-adenosyl-L-methionine-dependent methyltransferases"/>
    <property type="match status" value="1"/>
</dbReference>
<dbReference type="GO" id="GO:0008168">
    <property type="term" value="F:methyltransferase activity"/>
    <property type="evidence" value="ECO:0007669"/>
    <property type="project" value="UniProtKB-KW"/>
</dbReference>
<dbReference type="RefSeq" id="WP_285584664.1">
    <property type="nucleotide sequence ID" value="NZ_BSTK01000029.1"/>
</dbReference>